<dbReference type="Proteomes" id="UP000714380">
    <property type="component" value="Unassembled WGS sequence"/>
</dbReference>
<sequence>MTNKTILSALFASSVALASGLTALYAHATELTVFKSPSCGCCSEWAERLADQGIHSRMEDYEDLAGLKKTLGIGTDVRSCHTAVSDDGFVFEGHVPARYIEQYLAAPPADSIGLSVPAMPVGSPGMEMGKRFMPYQVLLLNKDGSHSVFAEVNSPADQ</sequence>
<keyword evidence="3" id="KW-1185">Reference proteome</keyword>
<dbReference type="InterPro" id="IPR007332">
    <property type="entry name" value="DUF411"/>
</dbReference>
<feature type="signal peptide" evidence="1">
    <location>
        <begin position="1"/>
        <end position="28"/>
    </location>
</feature>
<dbReference type="Pfam" id="PF04214">
    <property type="entry name" value="DUF411"/>
    <property type="match status" value="1"/>
</dbReference>
<evidence type="ECO:0000256" key="1">
    <source>
        <dbReference type="SAM" id="SignalP"/>
    </source>
</evidence>
<organism evidence="2 3">
    <name type="scientific">Thalassolituus marinus</name>
    <dbReference type="NCBI Taxonomy" id="671053"/>
    <lineage>
        <taxon>Bacteria</taxon>
        <taxon>Pseudomonadati</taxon>
        <taxon>Pseudomonadota</taxon>
        <taxon>Gammaproteobacteria</taxon>
        <taxon>Oceanospirillales</taxon>
        <taxon>Oceanospirillaceae</taxon>
        <taxon>Thalassolituus</taxon>
    </lineage>
</organism>
<dbReference type="EMBL" id="JAEDAH010000024">
    <property type="protein sequence ID" value="MCA6063089.1"/>
    <property type="molecule type" value="Genomic_DNA"/>
</dbReference>
<feature type="chain" id="PRO_5045640212" evidence="1">
    <location>
        <begin position="29"/>
        <end position="158"/>
    </location>
</feature>
<proteinExistence type="predicted"/>
<comment type="caution">
    <text evidence="2">The sequence shown here is derived from an EMBL/GenBank/DDBJ whole genome shotgun (WGS) entry which is preliminary data.</text>
</comment>
<keyword evidence="1" id="KW-0732">Signal</keyword>
<name>A0ABS7ZMZ0_9GAMM</name>
<evidence type="ECO:0000313" key="3">
    <source>
        <dbReference type="Proteomes" id="UP000714380"/>
    </source>
</evidence>
<gene>
    <name evidence="2" type="ORF">I9W95_05650</name>
</gene>
<evidence type="ECO:0000313" key="2">
    <source>
        <dbReference type="EMBL" id="MCA6063089.1"/>
    </source>
</evidence>
<accession>A0ABS7ZMZ0</accession>
<dbReference type="RefSeq" id="WP_225672741.1">
    <property type="nucleotide sequence ID" value="NZ_JAEDAH010000024.1"/>
</dbReference>
<reference evidence="2 3" key="1">
    <citation type="submission" date="2020-12" db="EMBL/GenBank/DDBJ databases">
        <title>Novel Thalassolituus-related marine hydrocarbonoclastic bacteria mediated algae-derived hydrocarbons mineralization in twilight zone of the northern South China Sea.</title>
        <authorList>
            <person name="Dong C."/>
        </authorList>
    </citation>
    <scope>NUCLEOTIDE SEQUENCE [LARGE SCALE GENOMIC DNA]</scope>
    <source>
        <strain evidence="2 3">IMCC1826</strain>
    </source>
</reference>
<protein>
    <submittedName>
        <fullName evidence="2">DUF411 domain-containing protein</fullName>
    </submittedName>
</protein>